<sequence>MIRLPFTRYPEFGIENSEYAYACGRVRALETRLLDKVKIDRLLVLKDIEEVFKALQDTDYGKYLNEIHAPSDFEIMLKKELKRTYELLDELAVDKYIKLDTRYYYDFHNIRVLVKAFISEKEFDFALSSFGAIEPKVLKTIFENEEFDLLPACLKDAVLNAIENYYERKDPQWIDLSIDRDTFRYYTTCSESDFIRNYHKLQVDLKNFLTLLRLERIDRKDMLKYAILPGGFLKEEIFLEIADSNSLLQEIKLTPYYPVLAPGYSYYQKNGSFIKLEKDIESYLVGFVRETRKKDLGPEPLLGYFYSKRNEIRILRMIMVGKINGIPKELIQERIPEVVG</sequence>
<dbReference type="Gene3D" id="1.10.132.50">
    <property type="entry name" value="ATP synthase (C/AC39) subunit, domain 3"/>
    <property type="match status" value="1"/>
</dbReference>
<dbReference type="InterPro" id="IPR044911">
    <property type="entry name" value="V-type_ATPase_csu/dsu_dom_3"/>
</dbReference>
<dbReference type="InterPro" id="IPR036079">
    <property type="entry name" value="ATPase_csu/dsu_sf"/>
</dbReference>
<dbReference type="Pfam" id="PF01992">
    <property type="entry name" value="vATP-synt_AC39"/>
    <property type="match status" value="1"/>
</dbReference>
<evidence type="ECO:0000256" key="1">
    <source>
        <dbReference type="ARBA" id="ARBA00006709"/>
    </source>
</evidence>
<keyword evidence="3" id="KW-0406">Ion transport</keyword>
<gene>
    <name evidence="4" type="ORF">ENL43_04160</name>
</gene>
<proteinExistence type="inferred from homology"/>
<comment type="caution">
    <text evidence="4">The sequence shown here is derived from an EMBL/GenBank/DDBJ whole genome shotgun (WGS) entry which is preliminary data.</text>
</comment>
<dbReference type="InterPro" id="IPR035067">
    <property type="entry name" value="V-type_ATPase_csu/dsu"/>
</dbReference>
<dbReference type="PANTHER" id="PTHR38682:SF1">
    <property type="entry name" value="V-TYPE ATP SYNTHASE SUBUNIT C"/>
    <property type="match status" value="1"/>
</dbReference>
<dbReference type="InterPro" id="IPR050873">
    <property type="entry name" value="V-ATPase_V0D/AC39_subunit"/>
</dbReference>
<keyword evidence="2" id="KW-0813">Transport</keyword>
<organism evidence="4">
    <name type="scientific">candidate division WOR-3 bacterium</name>
    <dbReference type="NCBI Taxonomy" id="2052148"/>
    <lineage>
        <taxon>Bacteria</taxon>
        <taxon>Bacteria division WOR-3</taxon>
    </lineage>
</organism>
<protein>
    <submittedName>
        <fullName evidence="4">V-type ATP synthase subunit C</fullName>
    </submittedName>
</protein>
<dbReference type="NCBIfam" id="NF002266">
    <property type="entry name" value="PRK01198.1-2"/>
    <property type="match status" value="1"/>
</dbReference>
<dbReference type="GO" id="GO:0046961">
    <property type="term" value="F:proton-transporting ATPase activity, rotational mechanism"/>
    <property type="evidence" value="ECO:0007669"/>
    <property type="project" value="InterPro"/>
</dbReference>
<dbReference type="Gene3D" id="1.20.1690.10">
    <property type="entry name" value="V-type ATP synthase subunit C domain"/>
    <property type="match status" value="2"/>
</dbReference>
<name>A0A7V5HNL9_UNCW3</name>
<evidence type="ECO:0000256" key="2">
    <source>
        <dbReference type="ARBA" id="ARBA00022448"/>
    </source>
</evidence>
<evidence type="ECO:0000256" key="3">
    <source>
        <dbReference type="ARBA" id="ARBA00023065"/>
    </source>
</evidence>
<accession>A0A7V5HNL9</accession>
<dbReference type="EMBL" id="DRTX01000218">
    <property type="protein sequence ID" value="HHF53538.1"/>
    <property type="molecule type" value="Genomic_DNA"/>
</dbReference>
<dbReference type="AlphaFoldDB" id="A0A7V5HNL9"/>
<dbReference type="PANTHER" id="PTHR38682">
    <property type="entry name" value="V-TYPE ATP SYNTHASE SUBUNIT C"/>
    <property type="match status" value="1"/>
</dbReference>
<dbReference type="SUPFAM" id="SSF103486">
    <property type="entry name" value="V-type ATP synthase subunit C"/>
    <property type="match status" value="1"/>
</dbReference>
<reference evidence="4" key="1">
    <citation type="journal article" date="2020" name="mSystems">
        <title>Genome- and Community-Level Interaction Insights into Carbon Utilization and Element Cycling Functions of Hydrothermarchaeota in Hydrothermal Sediment.</title>
        <authorList>
            <person name="Zhou Z."/>
            <person name="Liu Y."/>
            <person name="Xu W."/>
            <person name="Pan J."/>
            <person name="Luo Z.H."/>
            <person name="Li M."/>
        </authorList>
    </citation>
    <scope>NUCLEOTIDE SEQUENCE [LARGE SCALE GENOMIC DNA]</scope>
    <source>
        <strain evidence="4">HyVt-96</strain>
    </source>
</reference>
<dbReference type="Proteomes" id="UP000886050">
    <property type="component" value="Unassembled WGS sequence"/>
</dbReference>
<dbReference type="InterPro" id="IPR002843">
    <property type="entry name" value="ATPase_V0-cplx_csu/dsu"/>
</dbReference>
<evidence type="ECO:0000313" key="4">
    <source>
        <dbReference type="EMBL" id="HHF53538.1"/>
    </source>
</evidence>
<comment type="similarity">
    <text evidence="1">Belongs to the V-ATPase V0D/AC39 subunit family.</text>
</comment>